<keyword evidence="9" id="KW-1185">Reference proteome</keyword>
<dbReference type="GO" id="GO:0016787">
    <property type="term" value="F:hydrolase activity"/>
    <property type="evidence" value="ECO:0007669"/>
    <property type="project" value="UniProtKB-KW"/>
</dbReference>
<evidence type="ECO:0000256" key="4">
    <source>
        <dbReference type="ARBA" id="ARBA00022759"/>
    </source>
</evidence>
<dbReference type="Pfam" id="PF17917">
    <property type="entry name" value="RT_RNaseH"/>
    <property type="match status" value="1"/>
</dbReference>
<dbReference type="PANTHER" id="PTHR34072">
    <property type="entry name" value="ENZYMATIC POLYPROTEIN-RELATED"/>
    <property type="match status" value="1"/>
</dbReference>
<evidence type="ECO:0000313" key="8">
    <source>
        <dbReference type="EMBL" id="MCI02159.1"/>
    </source>
</evidence>
<dbReference type="CDD" id="cd09274">
    <property type="entry name" value="RNase_HI_RT_Ty3"/>
    <property type="match status" value="1"/>
</dbReference>
<evidence type="ECO:0000256" key="2">
    <source>
        <dbReference type="ARBA" id="ARBA00022695"/>
    </source>
</evidence>
<dbReference type="InterPro" id="IPR043502">
    <property type="entry name" value="DNA/RNA_pol_sf"/>
</dbReference>
<dbReference type="GO" id="GO:0003964">
    <property type="term" value="F:RNA-directed DNA polymerase activity"/>
    <property type="evidence" value="ECO:0007669"/>
    <property type="project" value="UniProtKB-KW"/>
</dbReference>
<organism evidence="8 9">
    <name type="scientific">Trifolium medium</name>
    <dbReference type="NCBI Taxonomy" id="97028"/>
    <lineage>
        <taxon>Eukaryota</taxon>
        <taxon>Viridiplantae</taxon>
        <taxon>Streptophyta</taxon>
        <taxon>Embryophyta</taxon>
        <taxon>Tracheophyta</taxon>
        <taxon>Spermatophyta</taxon>
        <taxon>Magnoliopsida</taxon>
        <taxon>eudicotyledons</taxon>
        <taxon>Gunneridae</taxon>
        <taxon>Pentapetalae</taxon>
        <taxon>rosids</taxon>
        <taxon>fabids</taxon>
        <taxon>Fabales</taxon>
        <taxon>Fabaceae</taxon>
        <taxon>Papilionoideae</taxon>
        <taxon>50 kb inversion clade</taxon>
        <taxon>NPAAA clade</taxon>
        <taxon>Hologalegina</taxon>
        <taxon>IRL clade</taxon>
        <taxon>Trifolieae</taxon>
        <taxon>Trifolium</taxon>
    </lineage>
</organism>
<dbReference type="AlphaFoldDB" id="A0A392NSL7"/>
<feature type="domain" description="Reverse transcriptase RNase H-like" evidence="7">
    <location>
        <begin position="86"/>
        <end position="185"/>
    </location>
</feature>
<evidence type="ECO:0000256" key="3">
    <source>
        <dbReference type="ARBA" id="ARBA00022722"/>
    </source>
</evidence>
<sequence length="254" mass="29438">EGIAVDPAKVEAVLQWSTPESVSEIRSFLGLAGYYRRFIEGFSKLAMPLTQLTWKNQAFVWNKNCEESFQELKRRLTTAPVLTLPDAKEPFVVYCDASKMGLGGVLMQRGKVVAYASRQLKTHERNYPTHDLELAAVVFTLKIWRHYLYGSRFEVFSDHQSLKYLFDQKELNMRQRRWLEFLKDYDFKLSYHPGKANVVADALSRKSLHMSSLMAKELDLIEEFRDLSLVCEVTPRSVRLGMLKLTNPFLEEIS</sequence>
<dbReference type="Proteomes" id="UP000265520">
    <property type="component" value="Unassembled WGS sequence"/>
</dbReference>
<dbReference type="InterPro" id="IPR043128">
    <property type="entry name" value="Rev_trsase/Diguanyl_cyclase"/>
</dbReference>
<keyword evidence="2" id="KW-0548">Nucleotidyltransferase</keyword>
<dbReference type="InterPro" id="IPR041373">
    <property type="entry name" value="RT_RNaseH"/>
</dbReference>
<dbReference type="EMBL" id="LXQA010048299">
    <property type="protein sequence ID" value="MCI02159.1"/>
    <property type="molecule type" value="Genomic_DNA"/>
</dbReference>
<dbReference type="FunFam" id="3.10.20.370:FF:000001">
    <property type="entry name" value="Retrovirus-related Pol polyprotein from transposon 17.6-like protein"/>
    <property type="match status" value="1"/>
</dbReference>
<reference evidence="8 9" key="1">
    <citation type="journal article" date="2018" name="Front. Plant Sci.">
        <title>Red Clover (Trifolium pratense) and Zigzag Clover (T. medium) - A Picture of Genomic Similarities and Differences.</title>
        <authorList>
            <person name="Dluhosova J."/>
            <person name="Istvanek J."/>
            <person name="Nedelnik J."/>
            <person name="Repkova J."/>
        </authorList>
    </citation>
    <scope>NUCLEOTIDE SEQUENCE [LARGE SCALE GENOMIC DNA]</scope>
    <source>
        <strain evidence="9">cv. 10/8</strain>
        <tissue evidence="8">Leaf</tissue>
    </source>
</reference>
<dbReference type="SUPFAM" id="SSF56672">
    <property type="entry name" value="DNA/RNA polymerases"/>
    <property type="match status" value="1"/>
</dbReference>
<evidence type="ECO:0000259" key="7">
    <source>
        <dbReference type="Pfam" id="PF17917"/>
    </source>
</evidence>
<dbReference type="GO" id="GO:0004519">
    <property type="term" value="F:endonuclease activity"/>
    <property type="evidence" value="ECO:0007669"/>
    <property type="project" value="UniProtKB-KW"/>
</dbReference>
<keyword evidence="4" id="KW-0255">Endonuclease</keyword>
<keyword evidence="3" id="KW-0540">Nuclease</keyword>
<comment type="caution">
    <text evidence="8">The sequence shown here is derived from an EMBL/GenBank/DDBJ whole genome shotgun (WGS) entry which is preliminary data.</text>
</comment>
<dbReference type="PANTHER" id="PTHR34072:SF52">
    <property type="entry name" value="RIBONUCLEASE H"/>
    <property type="match status" value="1"/>
</dbReference>
<evidence type="ECO:0000256" key="5">
    <source>
        <dbReference type="ARBA" id="ARBA00022801"/>
    </source>
</evidence>
<keyword evidence="6" id="KW-0695">RNA-directed DNA polymerase</keyword>
<evidence type="ECO:0000313" key="9">
    <source>
        <dbReference type="Proteomes" id="UP000265520"/>
    </source>
</evidence>
<evidence type="ECO:0000256" key="6">
    <source>
        <dbReference type="ARBA" id="ARBA00022918"/>
    </source>
</evidence>
<name>A0A392NSL7_9FABA</name>
<dbReference type="Gene3D" id="3.30.70.270">
    <property type="match status" value="1"/>
</dbReference>
<proteinExistence type="predicted"/>
<evidence type="ECO:0000256" key="1">
    <source>
        <dbReference type="ARBA" id="ARBA00022679"/>
    </source>
</evidence>
<accession>A0A392NSL7</accession>
<dbReference type="FunFam" id="3.30.70.270:FF:000020">
    <property type="entry name" value="Transposon Tf2-6 polyprotein-like Protein"/>
    <property type="match status" value="1"/>
</dbReference>
<keyword evidence="5" id="KW-0378">Hydrolase</keyword>
<keyword evidence="1" id="KW-0808">Transferase</keyword>
<feature type="non-terminal residue" evidence="8">
    <location>
        <position position="1"/>
    </location>
</feature>
<protein>
    <submittedName>
        <fullName evidence="8">Retrotransposon protein</fullName>
    </submittedName>
</protein>